<gene>
    <name evidence="8" type="ORF">CONPUDRAFT_85714</name>
</gene>
<dbReference type="GeneID" id="19211003"/>
<keyword evidence="2 7" id="KW-0121">Carboxypeptidase</keyword>
<dbReference type="RefSeq" id="XP_007775137.1">
    <property type="nucleotide sequence ID" value="XM_007776947.1"/>
</dbReference>
<dbReference type="OrthoDB" id="443318at2759"/>
<keyword evidence="3 7" id="KW-0645">Protease</keyword>
<dbReference type="KEGG" id="cput:CONPUDRAFT_85714"/>
<organism evidence="8 9">
    <name type="scientific">Coniophora puteana (strain RWD-64-598)</name>
    <name type="common">Brown rot fungus</name>
    <dbReference type="NCBI Taxonomy" id="741705"/>
    <lineage>
        <taxon>Eukaryota</taxon>
        <taxon>Fungi</taxon>
        <taxon>Dikarya</taxon>
        <taxon>Basidiomycota</taxon>
        <taxon>Agaricomycotina</taxon>
        <taxon>Agaricomycetes</taxon>
        <taxon>Agaricomycetidae</taxon>
        <taxon>Boletales</taxon>
        <taxon>Coniophorineae</taxon>
        <taxon>Coniophoraceae</taxon>
        <taxon>Coniophora</taxon>
    </lineage>
</organism>
<evidence type="ECO:0000256" key="7">
    <source>
        <dbReference type="RuleBase" id="RU361156"/>
    </source>
</evidence>
<evidence type="ECO:0000313" key="9">
    <source>
        <dbReference type="Proteomes" id="UP000053558"/>
    </source>
</evidence>
<dbReference type="GO" id="GO:0004185">
    <property type="term" value="F:serine-type carboxypeptidase activity"/>
    <property type="evidence" value="ECO:0007669"/>
    <property type="project" value="UniProtKB-UniRule"/>
</dbReference>
<proteinExistence type="inferred from homology"/>
<sequence length="492" mass="54246">MFCALGRLAALFFSFFIGTAASASYQVPFASYDDGLFTPFEHLDTLTHHEFSTLGHPAFPNHSVRIKKSNFCDGGVNAYTGYIDVEVRHLFFYFFESRNDPTTDDVIMWINGGPGCSSSTGLFMELGPCRVLTPDGPTYNPYSWNENANVFFIDQPVGVGFSYADYGESVSTTDEASRDIAAFIAIFFENFSQFKGRAFHMAGESYGGKYIPMFAAEVYDQNAALVAAGMTPINLGSIIIGNGVTDYYKLWPAYIDMVCANASTFPIASVGACVSMKEALPRCHRWTQASCIDSFDDISCNAARDFCYSAIEAPFYETGRNPYDISKDCEGGIGATLCYPITKHITEYLDLPSVRTALGVDPSLSTLNFTSCSNTVGSAFSAHSDKLHPTSEHVAQLLERGVHTLIYAGVNDWKCNWLGNQRWTLDLEWTGHDAFSTQPLKEWEVDGEVAGRTRGAHGLTFATIYGAGHMVPYDKPKEALAMIQRWLSQETL</sequence>
<dbReference type="EC" id="3.4.16.-" evidence="7"/>
<dbReference type="PANTHER" id="PTHR11802:SF113">
    <property type="entry name" value="SERINE CARBOXYPEPTIDASE CTSA-4.1"/>
    <property type="match status" value="1"/>
</dbReference>
<protein>
    <recommendedName>
        <fullName evidence="7">Carboxypeptidase</fullName>
        <ecNumber evidence="7">3.4.16.-</ecNumber>
    </recommendedName>
</protein>
<dbReference type="GO" id="GO:0000324">
    <property type="term" value="C:fungal-type vacuole"/>
    <property type="evidence" value="ECO:0007669"/>
    <property type="project" value="TreeGrafter"/>
</dbReference>
<dbReference type="Gene3D" id="1.10.287.410">
    <property type="match status" value="1"/>
</dbReference>
<dbReference type="OMA" id="TGLKGMY"/>
<dbReference type="InterPro" id="IPR001563">
    <property type="entry name" value="Peptidase_S10"/>
</dbReference>
<keyword evidence="5 7" id="KW-0378">Hydrolase</keyword>
<feature type="chain" id="PRO_5005145733" description="Carboxypeptidase" evidence="7">
    <location>
        <begin position="23"/>
        <end position="492"/>
    </location>
</feature>
<keyword evidence="6" id="KW-0325">Glycoprotein</keyword>
<evidence type="ECO:0000256" key="5">
    <source>
        <dbReference type="ARBA" id="ARBA00022801"/>
    </source>
</evidence>
<feature type="signal peptide" evidence="7">
    <location>
        <begin position="1"/>
        <end position="22"/>
    </location>
</feature>
<keyword evidence="4 7" id="KW-0732">Signal</keyword>
<dbReference type="PRINTS" id="PR00724">
    <property type="entry name" value="CRBOXYPTASEC"/>
</dbReference>
<dbReference type="EMBL" id="JH711591">
    <property type="protein sequence ID" value="EIW74516.1"/>
    <property type="molecule type" value="Genomic_DNA"/>
</dbReference>
<dbReference type="Gene3D" id="3.40.50.1820">
    <property type="entry name" value="alpha/beta hydrolase"/>
    <property type="match status" value="1"/>
</dbReference>
<evidence type="ECO:0000256" key="4">
    <source>
        <dbReference type="ARBA" id="ARBA00022729"/>
    </source>
</evidence>
<dbReference type="InterPro" id="IPR018202">
    <property type="entry name" value="Ser_caboxypep_ser_AS"/>
</dbReference>
<evidence type="ECO:0000256" key="3">
    <source>
        <dbReference type="ARBA" id="ARBA00022670"/>
    </source>
</evidence>
<dbReference type="InterPro" id="IPR033124">
    <property type="entry name" value="Ser_caboxypep_his_AS"/>
</dbReference>
<dbReference type="MEROPS" id="S10.001"/>
<dbReference type="eggNOG" id="KOG1282">
    <property type="taxonomic scope" value="Eukaryota"/>
</dbReference>
<dbReference type="Proteomes" id="UP000053558">
    <property type="component" value="Unassembled WGS sequence"/>
</dbReference>
<reference evidence="9" key="1">
    <citation type="journal article" date="2012" name="Science">
        <title>The Paleozoic origin of enzymatic lignin decomposition reconstructed from 31 fungal genomes.</title>
        <authorList>
            <person name="Floudas D."/>
            <person name="Binder M."/>
            <person name="Riley R."/>
            <person name="Barry K."/>
            <person name="Blanchette R.A."/>
            <person name="Henrissat B."/>
            <person name="Martinez A.T."/>
            <person name="Otillar R."/>
            <person name="Spatafora J.W."/>
            <person name="Yadav J.S."/>
            <person name="Aerts A."/>
            <person name="Benoit I."/>
            <person name="Boyd A."/>
            <person name="Carlson A."/>
            <person name="Copeland A."/>
            <person name="Coutinho P.M."/>
            <person name="de Vries R.P."/>
            <person name="Ferreira P."/>
            <person name="Findley K."/>
            <person name="Foster B."/>
            <person name="Gaskell J."/>
            <person name="Glotzer D."/>
            <person name="Gorecki P."/>
            <person name="Heitman J."/>
            <person name="Hesse C."/>
            <person name="Hori C."/>
            <person name="Igarashi K."/>
            <person name="Jurgens J.A."/>
            <person name="Kallen N."/>
            <person name="Kersten P."/>
            <person name="Kohler A."/>
            <person name="Kuees U."/>
            <person name="Kumar T.K.A."/>
            <person name="Kuo A."/>
            <person name="LaButti K."/>
            <person name="Larrondo L.F."/>
            <person name="Lindquist E."/>
            <person name="Ling A."/>
            <person name="Lombard V."/>
            <person name="Lucas S."/>
            <person name="Lundell T."/>
            <person name="Martin R."/>
            <person name="McLaughlin D.J."/>
            <person name="Morgenstern I."/>
            <person name="Morin E."/>
            <person name="Murat C."/>
            <person name="Nagy L.G."/>
            <person name="Nolan M."/>
            <person name="Ohm R.A."/>
            <person name="Patyshakuliyeva A."/>
            <person name="Rokas A."/>
            <person name="Ruiz-Duenas F.J."/>
            <person name="Sabat G."/>
            <person name="Salamov A."/>
            <person name="Samejima M."/>
            <person name="Schmutz J."/>
            <person name="Slot J.C."/>
            <person name="St John F."/>
            <person name="Stenlid J."/>
            <person name="Sun H."/>
            <person name="Sun S."/>
            <person name="Syed K."/>
            <person name="Tsang A."/>
            <person name="Wiebenga A."/>
            <person name="Young D."/>
            <person name="Pisabarro A."/>
            <person name="Eastwood D.C."/>
            <person name="Martin F."/>
            <person name="Cullen D."/>
            <person name="Grigoriev I.V."/>
            <person name="Hibbett D.S."/>
        </authorList>
    </citation>
    <scope>NUCLEOTIDE SEQUENCE [LARGE SCALE GENOMIC DNA]</scope>
    <source>
        <strain evidence="9">RWD-64-598 SS2</strain>
    </source>
</reference>
<name>R7SEA9_CONPW</name>
<evidence type="ECO:0000256" key="1">
    <source>
        <dbReference type="ARBA" id="ARBA00009431"/>
    </source>
</evidence>
<evidence type="ECO:0000256" key="2">
    <source>
        <dbReference type="ARBA" id="ARBA00022645"/>
    </source>
</evidence>
<dbReference type="PROSITE" id="PS00560">
    <property type="entry name" value="CARBOXYPEPT_SER_HIS"/>
    <property type="match status" value="1"/>
</dbReference>
<keyword evidence="9" id="KW-1185">Reference proteome</keyword>
<dbReference type="SUPFAM" id="SSF53474">
    <property type="entry name" value="alpha/beta-Hydrolases"/>
    <property type="match status" value="1"/>
</dbReference>
<evidence type="ECO:0000313" key="8">
    <source>
        <dbReference type="EMBL" id="EIW74516.1"/>
    </source>
</evidence>
<dbReference type="InterPro" id="IPR029058">
    <property type="entry name" value="AB_hydrolase_fold"/>
</dbReference>
<comment type="similarity">
    <text evidence="1 7">Belongs to the peptidase S10 family.</text>
</comment>
<dbReference type="PROSITE" id="PS00131">
    <property type="entry name" value="CARBOXYPEPT_SER_SER"/>
    <property type="match status" value="1"/>
</dbReference>
<dbReference type="AlphaFoldDB" id="R7SEA9"/>
<dbReference type="PANTHER" id="PTHR11802">
    <property type="entry name" value="SERINE PROTEASE FAMILY S10 SERINE CARBOXYPEPTIDASE"/>
    <property type="match status" value="1"/>
</dbReference>
<dbReference type="GO" id="GO:0006508">
    <property type="term" value="P:proteolysis"/>
    <property type="evidence" value="ECO:0007669"/>
    <property type="project" value="UniProtKB-KW"/>
</dbReference>
<evidence type="ECO:0000256" key="6">
    <source>
        <dbReference type="ARBA" id="ARBA00023180"/>
    </source>
</evidence>
<dbReference type="Pfam" id="PF00450">
    <property type="entry name" value="Peptidase_S10"/>
    <property type="match status" value="1"/>
</dbReference>
<accession>R7SEA9</accession>